<protein>
    <submittedName>
        <fullName evidence="1">Uncharacterized protein</fullName>
    </submittedName>
</protein>
<gene>
    <name evidence="1" type="ORF">CVT24_004763</name>
</gene>
<reference evidence="1 2" key="1">
    <citation type="journal article" date="2018" name="Evol. Lett.">
        <title>Horizontal gene cluster transfer increased hallucinogenic mushroom diversity.</title>
        <authorList>
            <person name="Reynolds H.T."/>
            <person name="Vijayakumar V."/>
            <person name="Gluck-Thaler E."/>
            <person name="Korotkin H.B."/>
            <person name="Matheny P.B."/>
            <person name="Slot J.C."/>
        </authorList>
    </citation>
    <scope>NUCLEOTIDE SEQUENCE [LARGE SCALE GENOMIC DNA]</scope>
    <source>
        <strain evidence="1 2">2629</strain>
    </source>
</reference>
<dbReference type="Proteomes" id="UP000284842">
    <property type="component" value="Unassembled WGS sequence"/>
</dbReference>
<accession>A0A409X3K4</accession>
<name>A0A409X3K4_9AGAR</name>
<comment type="caution">
    <text evidence="1">The sequence shown here is derived from an EMBL/GenBank/DDBJ whole genome shotgun (WGS) entry which is preliminary data.</text>
</comment>
<sequence length="59" mass="6829">MHDDILRPFQVTYQPVFHEERRVADLPVAFEQCVDFFSALDMFVIRRQALKKNAASSGS</sequence>
<keyword evidence="2" id="KW-1185">Reference proteome</keyword>
<evidence type="ECO:0000313" key="1">
    <source>
        <dbReference type="EMBL" id="PPQ85329.1"/>
    </source>
</evidence>
<evidence type="ECO:0000313" key="2">
    <source>
        <dbReference type="Proteomes" id="UP000284842"/>
    </source>
</evidence>
<organism evidence="1 2">
    <name type="scientific">Panaeolus cyanescens</name>
    <dbReference type="NCBI Taxonomy" id="181874"/>
    <lineage>
        <taxon>Eukaryota</taxon>
        <taxon>Fungi</taxon>
        <taxon>Dikarya</taxon>
        <taxon>Basidiomycota</taxon>
        <taxon>Agaricomycotina</taxon>
        <taxon>Agaricomycetes</taxon>
        <taxon>Agaricomycetidae</taxon>
        <taxon>Agaricales</taxon>
        <taxon>Agaricineae</taxon>
        <taxon>Galeropsidaceae</taxon>
        <taxon>Panaeolus</taxon>
    </lineage>
</organism>
<dbReference type="EMBL" id="NHTK01004732">
    <property type="protein sequence ID" value="PPQ85329.1"/>
    <property type="molecule type" value="Genomic_DNA"/>
</dbReference>
<proteinExistence type="predicted"/>
<dbReference type="AlphaFoldDB" id="A0A409X3K4"/>
<dbReference type="InParanoid" id="A0A409X3K4"/>